<keyword evidence="1" id="KW-0732">Signal</keyword>
<evidence type="ECO:0000313" key="2">
    <source>
        <dbReference type="Proteomes" id="UP000887563"/>
    </source>
</evidence>
<sequence>MNSLNGKFILCFLLLLSFCTNQIETQCAKTGCPCNLFYQCPTTGKPFNCSPFGGCICANVPGDAISCGFAGIFFGCCLF</sequence>
<dbReference type="AlphaFoldDB" id="A0A914MKE1"/>
<reference evidence="3" key="1">
    <citation type="submission" date="2022-11" db="UniProtKB">
        <authorList>
            <consortium name="WormBaseParasite"/>
        </authorList>
    </citation>
    <scope>IDENTIFICATION</scope>
</reference>
<feature type="signal peptide" evidence="1">
    <location>
        <begin position="1"/>
        <end position="25"/>
    </location>
</feature>
<dbReference type="WBParaSite" id="Minc3s02068g28083">
    <property type="protein sequence ID" value="Minc3s02068g28083"/>
    <property type="gene ID" value="Minc3s02068g28083"/>
</dbReference>
<proteinExistence type="predicted"/>
<feature type="chain" id="PRO_5037724896" evidence="1">
    <location>
        <begin position="26"/>
        <end position="79"/>
    </location>
</feature>
<accession>A0A914MKE1</accession>
<name>A0A914MKE1_MELIC</name>
<organism evidence="2 3">
    <name type="scientific">Meloidogyne incognita</name>
    <name type="common">Southern root-knot nematode worm</name>
    <name type="synonym">Oxyuris incognita</name>
    <dbReference type="NCBI Taxonomy" id="6306"/>
    <lineage>
        <taxon>Eukaryota</taxon>
        <taxon>Metazoa</taxon>
        <taxon>Ecdysozoa</taxon>
        <taxon>Nematoda</taxon>
        <taxon>Chromadorea</taxon>
        <taxon>Rhabditida</taxon>
        <taxon>Tylenchina</taxon>
        <taxon>Tylenchomorpha</taxon>
        <taxon>Tylenchoidea</taxon>
        <taxon>Meloidogynidae</taxon>
        <taxon>Meloidogyninae</taxon>
        <taxon>Meloidogyne</taxon>
        <taxon>Meloidogyne incognita group</taxon>
    </lineage>
</organism>
<protein>
    <submittedName>
        <fullName evidence="3">Candidate secreted effector</fullName>
    </submittedName>
</protein>
<keyword evidence="2" id="KW-1185">Reference proteome</keyword>
<evidence type="ECO:0000256" key="1">
    <source>
        <dbReference type="SAM" id="SignalP"/>
    </source>
</evidence>
<evidence type="ECO:0000313" key="3">
    <source>
        <dbReference type="WBParaSite" id="Minc3s02068g28083"/>
    </source>
</evidence>
<dbReference type="Proteomes" id="UP000887563">
    <property type="component" value="Unplaced"/>
</dbReference>